<dbReference type="PANTHER" id="PTHR33264">
    <property type="entry name" value="EXPRESSED PROTEIN"/>
    <property type="match status" value="1"/>
</dbReference>
<gene>
    <name evidence="2" type="ORF">CSSPTR1EN2_LOCUS19164</name>
</gene>
<evidence type="ECO:0000313" key="3">
    <source>
        <dbReference type="Proteomes" id="UP001497512"/>
    </source>
</evidence>
<organism evidence="2 3">
    <name type="scientific">Sphagnum troendelagicum</name>
    <dbReference type="NCBI Taxonomy" id="128251"/>
    <lineage>
        <taxon>Eukaryota</taxon>
        <taxon>Viridiplantae</taxon>
        <taxon>Streptophyta</taxon>
        <taxon>Embryophyta</taxon>
        <taxon>Bryophyta</taxon>
        <taxon>Sphagnophytina</taxon>
        <taxon>Sphagnopsida</taxon>
        <taxon>Sphagnales</taxon>
        <taxon>Sphagnaceae</taxon>
        <taxon>Sphagnum</taxon>
    </lineage>
</organism>
<reference evidence="2" key="1">
    <citation type="submission" date="2024-02" db="EMBL/GenBank/DDBJ databases">
        <authorList>
            <consortium name="ELIXIR-Norway"/>
            <consortium name="Elixir Norway"/>
        </authorList>
    </citation>
    <scope>NUCLEOTIDE SEQUENCE</scope>
</reference>
<name>A0ABP0URM6_9BRYO</name>
<accession>A0ABP0URM6</accession>
<dbReference type="EMBL" id="OZ019898">
    <property type="protein sequence ID" value="CAK9228524.1"/>
    <property type="molecule type" value="Genomic_DNA"/>
</dbReference>
<dbReference type="PANTHER" id="PTHR33264:SF69">
    <property type="entry name" value="WRKY DOMAIN-CONTAINING PROTEIN"/>
    <property type="match status" value="1"/>
</dbReference>
<dbReference type="Proteomes" id="UP001497512">
    <property type="component" value="Chromosome 6"/>
</dbReference>
<keyword evidence="3" id="KW-1185">Reference proteome</keyword>
<protein>
    <submittedName>
        <fullName evidence="2">Uncharacterized protein</fullName>
    </submittedName>
</protein>
<evidence type="ECO:0000256" key="1">
    <source>
        <dbReference type="SAM" id="MobiDB-lite"/>
    </source>
</evidence>
<evidence type="ECO:0000313" key="2">
    <source>
        <dbReference type="EMBL" id="CAK9228524.1"/>
    </source>
</evidence>
<feature type="region of interest" description="Disordered" evidence="1">
    <location>
        <begin position="89"/>
        <end position="112"/>
    </location>
</feature>
<sequence length="140" mass="15213">MGGNKKTAAGAAGDCVGDCVVLACCCPFTILHVLVQVCVKVPTKLANKAASKRQQSKQRKKKIAMPNFLLDSDAEETDNDVRGIADSFSSTSVWERSEEESDADIDLQPTATPSLDSHERIAWFDYFHSVTSDFGVLNNT</sequence>
<proteinExistence type="predicted"/>